<keyword evidence="2" id="KW-0902">Two-component regulatory system</keyword>
<name>A0A2S9K2K4_9BURK</name>
<dbReference type="PANTHER" id="PTHR48111">
    <property type="entry name" value="REGULATOR OF RPOS"/>
    <property type="match status" value="1"/>
</dbReference>
<gene>
    <name evidence="10" type="ORF">C6P64_13580</name>
</gene>
<evidence type="ECO:0000256" key="2">
    <source>
        <dbReference type="ARBA" id="ARBA00023012"/>
    </source>
</evidence>
<dbReference type="InterPro" id="IPR011006">
    <property type="entry name" value="CheY-like_superfamily"/>
</dbReference>
<reference evidence="10 11" key="1">
    <citation type="submission" date="2018-03" db="EMBL/GenBank/DDBJ databases">
        <title>Comparative genomics illustrates the genes involved in a hyperalkaliphilic mechanisms of Serpentinomonas isolated from highly-alkaline calcium-rich serpentinized springs.</title>
        <authorList>
            <person name="Suzuki S."/>
            <person name="Ishii S."/>
            <person name="Walworth N."/>
            <person name="Bird L."/>
            <person name="Kuenen J.G."/>
            <person name="Nealson K.H."/>
        </authorList>
    </citation>
    <scope>NUCLEOTIDE SEQUENCE [LARGE SCALE GENOMIC DNA]</scope>
    <source>
        <strain evidence="10 11">P1</strain>
    </source>
</reference>
<keyword evidence="4 7" id="KW-0238">DNA-binding</keyword>
<proteinExistence type="predicted"/>
<evidence type="ECO:0000313" key="10">
    <source>
        <dbReference type="EMBL" id="PRD64605.1"/>
    </source>
</evidence>
<dbReference type="PROSITE" id="PS50110">
    <property type="entry name" value="RESPONSE_REGULATORY"/>
    <property type="match status" value="1"/>
</dbReference>
<dbReference type="PROSITE" id="PS51755">
    <property type="entry name" value="OMPR_PHOB"/>
    <property type="match status" value="1"/>
</dbReference>
<keyword evidence="5" id="KW-0804">Transcription</keyword>
<evidence type="ECO:0000259" key="8">
    <source>
        <dbReference type="PROSITE" id="PS50110"/>
    </source>
</evidence>
<dbReference type="InterPro" id="IPR016032">
    <property type="entry name" value="Sig_transdc_resp-reg_C-effctor"/>
</dbReference>
<feature type="domain" description="OmpR/PhoB-type" evidence="9">
    <location>
        <begin position="123"/>
        <end position="222"/>
    </location>
</feature>
<accession>A0A2S9K2K4</accession>
<evidence type="ECO:0000313" key="11">
    <source>
        <dbReference type="Proteomes" id="UP000238589"/>
    </source>
</evidence>
<sequence>MRIGVLEDDMVQQGLYKLWFATAGYSCACYGTAEAFERALGQENFDLLIIDWMLPDSTGEVVLQRVRERRGWEVAVIFITSRESETDIVNALRSGADDYLVKPPKYQELLARIESLSRRIKPPALLQIGPYEINQTSHQIRLRGEEVELTNREFGLACYMFQNPGKLLSRAHLLEKLWGLNANVDTRTIDTHVSRIRRKLQIMPTNGWEIIPVYGFGYRIEKVNAAAH</sequence>
<dbReference type="GO" id="GO:0032993">
    <property type="term" value="C:protein-DNA complex"/>
    <property type="evidence" value="ECO:0007669"/>
    <property type="project" value="TreeGrafter"/>
</dbReference>
<protein>
    <submittedName>
        <fullName evidence="10">DNA-binding response regulator</fullName>
    </submittedName>
</protein>
<dbReference type="Pfam" id="PF00072">
    <property type="entry name" value="Response_reg"/>
    <property type="match status" value="1"/>
</dbReference>
<dbReference type="GO" id="GO:0000156">
    <property type="term" value="F:phosphorelay response regulator activity"/>
    <property type="evidence" value="ECO:0007669"/>
    <property type="project" value="TreeGrafter"/>
</dbReference>
<keyword evidence="3" id="KW-0805">Transcription regulation</keyword>
<evidence type="ECO:0000256" key="1">
    <source>
        <dbReference type="ARBA" id="ARBA00022553"/>
    </source>
</evidence>
<dbReference type="RefSeq" id="WP_105749098.1">
    <property type="nucleotide sequence ID" value="NZ_PVLQ01000061.1"/>
</dbReference>
<dbReference type="GO" id="GO:0000976">
    <property type="term" value="F:transcription cis-regulatory region binding"/>
    <property type="evidence" value="ECO:0007669"/>
    <property type="project" value="TreeGrafter"/>
</dbReference>
<dbReference type="CDD" id="cd00383">
    <property type="entry name" value="trans_reg_C"/>
    <property type="match status" value="1"/>
</dbReference>
<dbReference type="SUPFAM" id="SSF46894">
    <property type="entry name" value="C-terminal effector domain of the bipartite response regulators"/>
    <property type="match status" value="1"/>
</dbReference>
<dbReference type="Pfam" id="PF00486">
    <property type="entry name" value="Trans_reg_C"/>
    <property type="match status" value="1"/>
</dbReference>
<dbReference type="SUPFAM" id="SSF52172">
    <property type="entry name" value="CheY-like"/>
    <property type="match status" value="1"/>
</dbReference>
<dbReference type="Gene3D" id="6.10.250.690">
    <property type="match status" value="1"/>
</dbReference>
<dbReference type="InterPro" id="IPR036388">
    <property type="entry name" value="WH-like_DNA-bd_sf"/>
</dbReference>
<dbReference type="PANTHER" id="PTHR48111:SF1">
    <property type="entry name" value="TWO-COMPONENT RESPONSE REGULATOR ORR33"/>
    <property type="match status" value="1"/>
</dbReference>
<organism evidence="10 11">
    <name type="scientific">Malikia granosa</name>
    <dbReference type="NCBI Taxonomy" id="263067"/>
    <lineage>
        <taxon>Bacteria</taxon>
        <taxon>Pseudomonadati</taxon>
        <taxon>Pseudomonadota</taxon>
        <taxon>Betaproteobacteria</taxon>
        <taxon>Burkholderiales</taxon>
        <taxon>Comamonadaceae</taxon>
        <taxon>Malikia</taxon>
    </lineage>
</organism>
<dbReference type="EMBL" id="PVLQ01000061">
    <property type="protein sequence ID" value="PRD64605.1"/>
    <property type="molecule type" value="Genomic_DNA"/>
</dbReference>
<feature type="domain" description="Response regulatory" evidence="8">
    <location>
        <begin position="2"/>
        <end position="117"/>
    </location>
</feature>
<dbReference type="GO" id="GO:0005829">
    <property type="term" value="C:cytosol"/>
    <property type="evidence" value="ECO:0007669"/>
    <property type="project" value="TreeGrafter"/>
</dbReference>
<keyword evidence="1 6" id="KW-0597">Phosphoprotein</keyword>
<evidence type="ECO:0000256" key="5">
    <source>
        <dbReference type="ARBA" id="ARBA00023163"/>
    </source>
</evidence>
<dbReference type="OrthoDB" id="9802426at2"/>
<evidence type="ECO:0000256" key="4">
    <source>
        <dbReference type="ARBA" id="ARBA00023125"/>
    </source>
</evidence>
<evidence type="ECO:0000256" key="7">
    <source>
        <dbReference type="PROSITE-ProRule" id="PRU01091"/>
    </source>
</evidence>
<dbReference type="SMART" id="SM00448">
    <property type="entry name" value="REC"/>
    <property type="match status" value="1"/>
</dbReference>
<dbReference type="InterPro" id="IPR001867">
    <property type="entry name" value="OmpR/PhoB-type_DNA-bd"/>
</dbReference>
<comment type="caution">
    <text evidence="10">The sequence shown here is derived from an EMBL/GenBank/DDBJ whole genome shotgun (WGS) entry which is preliminary data.</text>
</comment>
<dbReference type="InterPro" id="IPR039420">
    <property type="entry name" value="WalR-like"/>
</dbReference>
<dbReference type="Gene3D" id="3.40.50.2300">
    <property type="match status" value="1"/>
</dbReference>
<dbReference type="Proteomes" id="UP000238589">
    <property type="component" value="Unassembled WGS sequence"/>
</dbReference>
<dbReference type="AlphaFoldDB" id="A0A2S9K2K4"/>
<dbReference type="InterPro" id="IPR001789">
    <property type="entry name" value="Sig_transdc_resp-reg_receiver"/>
</dbReference>
<dbReference type="GO" id="GO:0006355">
    <property type="term" value="P:regulation of DNA-templated transcription"/>
    <property type="evidence" value="ECO:0007669"/>
    <property type="project" value="InterPro"/>
</dbReference>
<feature type="modified residue" description="4-aspartylphosphate" evidence="6">
    <location>
        <position position="51"/>
    </location>
</feature>
<keyword evidence="11" id="KW-1185">Reference proteome</keyword>
<evidence type="ECO:0000256" key="3">
    <source>
        <dbReference type="ARBA" id="ARBA00023015"/>
    </source>
</evidence>
<dbReference type="SMART" id="SM00862">
    <property type="entry name" value="Trans_reg_C"/>
    <property type="match status" value="1"/>
</dbReference>
<feature type="DNA-binding region" description="OmpR/PhoB-type" evidence="7">
    <location>
        <begin position="123"/>
        <end position="222"/>
    </location>
</feature>
<dbReference type="Gene3D" id="1.10.10.10">
    <property type="entry name" value="Winged helix-like DNA-binding domain superfamily/Winged helix DNA-binding domain"/>
    <property type="match status" value="1"/>
</dbReference>
<evidence type="ECO:0000259" key="9">
    <source>
        <dbReference type="PROSITE" id="PS51755"/>
    </source>
</evidence>
<evidence type="ECO:0000256" key="6">
    <source>
        <dbReference type="PROSITE-ProRule" id="PRU00169"/>
    </source>
</evidence>